<dbReference type="Proteomes" id="UP000440694">
    <property type="component" value="Unassembled WGS sequence"/>
</dbReference>
<dbReference type="Gene3D" id="1.25.40.10">
    <property type="entry name" value="Tetratricopeptide repeat domain"/>
    <property type="match status" value="3"/>
</dbReference>
<keyword evidence="1" id="KW-0677">Repeat</keyword>
<feature type="repeat" description="TPR" evidence="3">
    <location>
        <begin position="268"/>
        <end position="301"/>
    </location>
</feature>
<dbReference type="InterPro" id="IPR011990">
    <property type="entry name" value="TPR-like_helical_dom_sf"/>
</dbReference>
<dbReference type="RefSeq" id="WP_154738196.1">
    <property type="nucleotide sequence ID" value="NZ_WMBQ01000001.1"/>
</dbReference>
<organism evidence="6 7">
    <name type="scientific">Hyphomicrobium album</name>
    <dbReference type="NCBI Taxonomy" id="2665159"/>
    <lineage>
        <taxon>Bacteria</taxon>
        <taxon>Pseudomonadati</taxon>
        <taxon>Pseudomonadota</taxon>
        <taxon>Alphaproteobacteria</taxon>
        <taxon>Hyphomicrobiales</taxon>
        <taxon>Hyphomicrobiaceae</taxon>
        <taxon>Hyphomicrobium</taxon>
    </lineage>
</organism>
<feature type="signal peptide" evidence="5">
    <location>
        <begin position="1"/>
        <end position="21"/>
    </location>
</feature>
<sequence length="564" mass="61235">MFRPVFLVMALIPLFAGGAVAAPADAALKAQDAATALVRGDANQAVTSYTEALKDPALPNDRRATILNDRAVAYARIGQTKLAIDDFNRAAQLFPEYAAIYNNRGNLLLALGYPDEAIKDFNRAIVLAPGYAAALSNRAGAFAKVGHNDQAIRDYTASVRLMPQAAAPLAGRGRVHLATGRPHAAIRDFSRAVTADPRFATAYRSRAEAKLDIMRAPDAIEDLSRAIAFDANNPELYLLRGQAYLAADNVGAALKDLTQVVTLDPNSARGYAARGLAGGVAQNYEEAFADLNRAIELDPRSGTAFAYRAVIYKMSGQTDVGVKDAETAEKLDPDGAEVLWAKAEIEEAQGRTEQAIADFKKAIALQPRLKLAADGLQRVGGDTSGTEDREIPGAGIDNWRVVQQGTRYYAVSDQFRRLRIPLEMAGDGQPRLMEWLVKEPPLRGIATLRFTGGVVAGEKGPEEVEQVAILDLDNNSVVGIEPHREGQKVATWTWQDDRVVVASVDGATDEFILRAGQARGADPRRYTSSEPGGWAPWNQLNSGFQEERRPRKRKPKTIFQLLFN</sequence>
<feature type="repeat" description="TPR" evidence="3">
    <location>
        <begin position="336"/>
        <end position="369"/>
    </location>
</feature>
<dbReference type="SMART" id="SM00028">
    <property type="entry name" value="TPR"/>
    <property type="match status" value="9"/>
</dbReference>
<feature type="repeat" description="TPR" evidence="3">
    <location>
        <begin position="64"/>
        <end position="97"/>
    </location>
</feature>
<dbReference type="PROSITE" id="PS50005">
    <property type="entry name" value="TPR"/>
    <property type="match status" value="6"/>
</dbReference>
<dbReference type="PANTHER" id="PTHR44858">
    <property type="entry name" value="TETRATRICOPEPTIDE REPEAT PROTEIN 6"/>
    <property type="match status" value="1"/>
</dbReference>
<evidence type="ECO:0000256" key="4">
    <source>
        <dbReference type="SAM" id="MobiDB-lite"/>
    </source>
</evidence>
<reference evidence="6 7" key="1">
    <citation type="submission" date="2019-11" db="EMBL/GenBank/DDBJ databases">
        <title>Identification of a novel strain.</title>
        <authorList>
            <person name="Xu Q."/>
            <person name="Wang G."/>
        </authorList>
    </citation>
    <scope>NUCLEOTIDE SEQUENCE [LARGE SCALE GENOMIC DNA]</scope>
    <source>
        <strain evidence="7">xq</strain>
    </source>
</reference>
<name>A0A6I3KGQ4_9HYPH</name>
<evidence type="ECO:0000256" key="2">
    <source>
        <dbReference type="ARBA" id="ARBA00022803"/>
    </source>
</evidence>
<evidence type="ECO:0000313" key="7">
    <source>
        <dbReference type="Proteomes" id="UP000440694"/>
    </source>
</evidence>
<proteinExistence type="predicted"/>
<dbReference type="InterPro" id="IPR050498">
    <property type="entry name" value="Ycf3"/>
</dbReference>
<dbReference type="SUPFAM" id="SSF48452">
    <property type="entry name" value="TPR-like"/>
    <property type="match status" value="2"/>
</dbReference>
<dbReference type="Pfam" id="PF13432">
    <property type="entry name" value="TPR_16"/>
    <property type="match status" value="4"/>
</dbReference>
<evidence type="ECO:0000256" key="1">
    <source>
        <dbReference type="ARBA" id="ARBA00022737"/>
    </source>
</evidence>
<feature type="repeat" description="TPR" evidence="3">
    <location>
        <begin position="166"/>
        <end position="199"/>
    </location>
</feature>
<dbReference type="AlphaFoldDB" id="A0A6I3KGQ4"/>
<evidence type="ECO:0000256" key="5">
    <source>
        <dbReference type="SAM" id="SignalP"/>
    </source>
</evidence>
<evidence type="ECO:0000313" key="6">
    <source>
        <dbReference type="EMBL" id="MTD93678.1"/>
    </source>
</evidence>
<keyword evidence="5" id="KW-0732">Signal</keyword>
<keyword evidence="7" id="KW-1185">Reference proteome</keyword>
<feature type="repeat" description="TPR" evidence="3">
    <location>
        <begin position="98"/>
        <end position="131"/>
    </location>
</feature>
<feature type="region of interest" description="Disordered" evidence="4">
    <location>
        <begin position="520"/>
        <end position="553"/>
    </location>
</feature>
<dbReference type="PANTHER" id="PTHR44858:SF1">
    <property type="entry name" value="UDP-N-ACETYLGLUCOSAMINE--PEPTIDE N-ACETYLGLUCOSAMINYLTRANSFERASE SPINDLY-RELATED"/>
    <property type="match status" value="1"/>
</dbReference>
<gene>
    <name evidence="6" type="ORF">GIW81_04935</name>
</gene>
<dbReference type="InterPro" id="IPR019734">
    <property type="entry name" value="TPR_rpt"/>
</dbReference>
<feature type="chain" id="PRO_5026131294" evidence="5">
    <location>
        <begin position="22"/>
        <end position="564"/>
    </location>
</feature>
<accession>A0A6I3KGQ4</accession>
<dbReference type="Pfam" id="PF00515">
    <property type="entry name" value="TPR_1"/>
    <property type="match status" value="1"/>
</dbReference>
<comment type="caution">
    <text evidence="6">The sequence shown here is derived from an EMBL/GenBank/DDBJ whole genome shotgun (WGS) entry which is preliminary data.</text>
</comment>
<protein>
    <submittedName>
        <fullName evidence="6">Tetratricopeptide repeat protein</fullName>
    </submittedName>
</protein>
<keyword evidence="2 3" id="KW-0802">TPR repeat</keyword>
<feature type="repeat" description="TPR" evidence="3">
    <location>
        <begin position="234"/>
        <end position="267"/>
    </location>
</feature>
<dbReference type="EMBL" id="WMBQ01000001">
    <property type="protein sequence ID" value="MTD93678.1"/>
    <property type="molecule type" value="Genomic_DNA"/>
</dbReference>
<evidence type="ECO:0000256" key="3">
    <source>
        <dbReference type="PROSITE-ProRule" id="PRU00339"/>
    </source>
</evidence>